<evidence type="ECO:0000313" key="3">
    <source>
        <dbReference type="WBParaSite" id="PDA_v2.g14985.t1"/>
    </source>
</evidence>
<keyword evidence="2" id="KW-1185">Reference proteome</keyword>
<keyword evidence="1" id="KW-0812">Transmembrane</keyword>
<organism evidence="2 3">
    <name type="scientific">Panagrolaimus davidi</name>
    <dbReference type="NCBI Taxonomy" id="227884"/>
    <lineage>
        <taxon>Eukaryota</taxon>
        <taxon>Metazoa</taxon>
        <taxon>Ecdysozoa</taxon>
        <taxon>Nematoda</taxon>
        <taxon>Chromadorea</taxon>
        <taxon>Rhabditida</taxon>
        <taxon>Tylenchina</taxon>
        <taxon>Panagrolaimomorpha</taxon>
        <taxon>Panagrolaimoidea</taxon>
        <taxon>Panagrolaimidae</taxon>
        <taxon>Panagrolaimus</taxon>
    </lineage>
</organism>
<keyword evidence="1" id="KW-0472">Membrane</keyword>
<feature type="transmembrane region" description="Helical" evidence="1">
    <location>
        <begin position="234"/>
        <end position="255"/>
    </location>
</feature>
<dbReference type="PANTHER" id="PTHR21525">
    <property type="entry name" value="MOTILE SPERM PROTEIN"/>
    <property type="match status" value="1"/>
</dbReference>
<reference evidence="3" key="1">
    <citation type="submission" date="2022-11" db="UniProtKB">
        <authorList>
            <consortium name="WormBaseParasite"/>
        </authorList>
    </citation>
    <scope>IDENTIFICATION</scope>
</reference>
<evidence type="ECO:0000313" key="2">
    <source>
        <dbReference type="Proteomes" id="UP000887578"/>
    </source>
</evidence>
<dbReference type="Proteomes" id="UP000887578">
    <property type="component" value="Unplaced"/>
</dbReference>
<name>A0A914PJQ1_9BILA</name>
<dbReference type="AlphaFoldDB" id="A0A914PJQ1"/>
<feature type="transmembrane region" description="Helical" evidence="1">
    <location>
        <begin position="275"/>
        <end position="301"/>
    </location>
</feature>
<accession>A0A914PJQ1</accession>
<dbReference type="WBParaSite" id="PDA_v2.g14985.t1">
    <property type="protein sequence ID" value="PDA_v2.g14985.t1"/>
    <property type="gene ID" value="PDA_v2.g14985"/>
</dbReference>
<dbReference type="PANTHER" id="PTHR21525:SF9">
    <property type="entry name" value="CHANNEL_COLICIN DOMAIN-CONTAINING PROTEIN"/>
    <property type="match status" value="1"/>
</dbReference>
<keyword evidence="1" id="KW-1133">Transmembrane helix</keyword>
<sequence>MQMTKNLLAQGKYDEMSRYFYGKTNRKRFIEMPSDCGQYPDKYLLPGDVLKFDSFEALYMGNKQTCRVRYLSPIEMIFMANKLLNLNKAQTHQIITNFNLFQKLCVQGHGRFIKNSVAPAKFPKSLNASSVAASVVVRGGVVLKTWSVPVNAVQNIAKPIKTINVSYAAAAAVSNAKEIPLSDLMAIVGKVSDALSASTWVVLPAAVLIDLCRLGYAYYQDFVDKDGDRRPREFILTAASISGGWVGGLAGGWAGNATGMAIGAFIGSFFGGVGAIPGAMLGGLIGTISWAISCSIAASFVSRKLAKLGTEYAFRCLPEPNPLKNELIQPRSQILFIWQIDENNFKIYYVDNDILKNECIAVPIHTTLEEYLSQLTEADKESFSNVVYAGYENQNVFDLIKTKFEDPIGIIMTPHYILFAAAMISASNYKKKEGQILQIIGISEDYTFKVFVKLNPTGFDILNQVIVDGSNASNLSVEIRAGLVIAVKMEVTPKTEKLMDDICQNLSTNTFLIDIKKECAECMAEFLIKTRHEVLEQCRTKLNTLQLAIEA</sequence>
<evidence type="ECO:0000256" key="1">
    <source>
        <dbReference type="SAM" id="Phobius"/>
    </source>
</evidence>
<proteinExistence type="predicted"/>
<protein>
    <submittedName>
        <fullName evidence="3">Uncharacterized protein</fullName>
    </submittedName>
</protein>